<organism evidence="2 3">
    <name type="scientific">Plantactinospora mayteni</name>
    <dbReference type="NCBI Taxonomy" id="566021"/>
    <lineage>
        <taxon>Bacteria</taxon>
        <taxon>Bacillati</taxon>
        <taxon>Actinomycetota</taxon>
        <taxon>Actinomycetes</taxon>
        <taxon>Micromonosporales</taxon>
        <taxon>Micromonosporaceae</taxon>
        <taxon>Plantactinospora</taxon>
    </lineage>
</organism>
<reference evidence="2 3" key="1">
    <citation type="submission" date="2021-01" db="EMBL/GenBank/DDBJ databases">
        <title>Whole genome shotgun sequence of Plantactinospora mayteni NBRC 109088.</title>
        <authorList>
            <person name="Komaki H."/>
            <person name="Tamura T."/>
        </authorList>
    </citation>
    <scope>NUCLEOTIDE SEQUENCE [LARGE SCALE GENOMIC DNA]</scope>
    <source>
        <strain evidence="2 3">NBRC 109088</strain>
    </source>
</reference>
<gene>
    <name evidence="2" type="ORF">Pma05_37830</name>
</gene>
<feature type="transmembrane region" description="Helical" evidence="1">
    <location>
        <begin position="97"/>
        <end position="115"/>
    </location>
</feature>
<dbReference type="RefSeq" id="WP_203858682.1">
    <property type="nucleotide sequence ID" value="NZ_BAAAZQ010000001.1"/>
</dbReference>
<dbReference type="EMBL" id="BONX01000023">
    <property type="protein sequence ID" value="GIG97210.1"/>
    <property type="molecule type" value="Genomic_DNA"/>
</dbReference>
<evidence type="ECO:0000313" key="3">
    <source>
        <dbReference type="Proteomes" id="UP000621500"/>
    </source>
</evidence>
<keyword evidence="1" id="KW-0812">Transmembrane</keyword>
<sequence>MELVNIPLQGVAWFGLVGLPVTVPNLIGFGLFATLLIEGAAYWAAKLRQMRHRRRRLPGEPAFRVARAVNPLILATGVVLIGYAAATDPGRDSWPGLAFALFACLEHINYFYVQLMHDTLNDVRRFRAVGLRRSHLARDLARERTARPPVGDPASQPCEP</sequence>
<keyword evidence="1" id="KW-1133">Transmembrane helix</keyword>
<proteinExistence type="predicted"/>
<accession>A0ABQ4ERB3</accession>
<name>A0ABQ4ERB3_9ACTN</name>
<keyword evidence="3" id="KW-1185">Reference proteome</keyword>
<comment type="caution">
    <text evidence="2">The sequence shown here is derived from an EMBL/GenBank/DDBJ whole genome shotgun (WGS) entry which is preliminary data.</text>
</comment>
<evidence type="ECO:0000313" key="2">
    <source>
        <dbReference type="EMBL" id="GIG97210.1"/>
    </source>
</evidence>
<keyword evidence="1" id="KW-0472">Membrane</keyword>
<feature type="transmembrane region" description="Helical" evidence="1">
    <location>
        <begin position="26"/>
        <end position="45"/>
    </location>
</feature>
<dbReference type="Proteomes" id="UP000621500">
    <property type="component" value="Unassembled WGS sequence"/>
</dbReference>
<evidence type="ECO:0000256" key="1">
    <source>
        <dbReference type="SAM" id="Phobius"/>
    </source>
</evidence>
<protein>
    <submittedName>
        <fullName evidence="2">Uncharacterized protein</fullName>
    </submittedName>
</protein>
<feature type="transmembrane region" description="Helical" evidence="1">
    <location>
        <begin position="65"/>
        <end position="85"/>
    </location>
</feature>